<feature type="transmembrane region" description="Helical" evidence="1">
    <location>
        <begin position="244"/>
        <end position="264"/>
    </location>
</feature>
<dbReference type="InterPro" id="IPR010640">
    <property type="entry name" value="Low_temperature_requirement_A"/>
</dbReference>
<organism evidence="2 3">
    <name type="scientific">Micromonospora echinospora</name>
    <name type="common">Micromonospora purpurea</name>
    <dbReference type="NCBI Taxonomy" id="1877"/>
    <lineage>
        <taxon>Bacteria</taxon>
        <taxon>Bacillati</taxon>
        <taxon>Actinomycetota</taxon>
        <taxon>Actinomycetes</taxon>
        <taxon>Micromonosporales</taxon>
        <taxon>Micromonosporaceae</taxon>
        <taxon>Micromonospora</taxon>
    </lineage>
</organism>
<proteinExistence type="predicted"/>
<feature type="transmembrane region" description="Helical" evidence="1">
    <location>
        <begin position="89"/>
        <end position="109"/>
    </location>
</feature>
<keyword evidence="1" id="KW-1133">Transmembrane helix</keyword>
<evidence type="ECO:0000256" key="1">
    <source>
        <dbReference type="SAM" id="Phobius"/>
    </source>
</evidence>
<feature type="transmembrane region" description="Helical" evidence="1">
    <location>
        <begin position="179"/>
        <end position="200"/>
    </location>
</feature>
<dbReference type="Pfam" id="PF06772">
    <property type="entry name" value="LtrA"/>
    <property type="match status" value="1"/>
</dbReference>
<name>A0A1C4WZ42_MICEC</name>
<dbReference type="RefSeq" id="WP_088981869.1">
    <property type="nucleotide sequence ID" value="NZ_LT607413.1"/>
</dbReference>
<accession>A0A1C4WZ42</accession>
<reference evidence="3" key="1">
    <citation type="submission" date="2016-06" db="EMBL/GenBank/DDBJ databases">
        <authorList>
            <person name="Varghese N."/>
            <person name="Submissions Spin"/>
        </authorList>
    </citation>
    <scope>NUCLEOTIDE SEQUENCE [LARGE SCALE GENOMIC DNA]</scope>
    <source>
        <strain evidence="3">DSM 43816</strain>
    </source>
</reference>
<dbReference type="PANTHER" id="PTHR36840:SF1">
    <property type="entry name" value="BLL5714 PROTEIN"/>
    <property type="match status" value="1"/>
</dbReference>
<feature type="transmembrane region" description="Helical" evidence="1">
    <location>
        <begin position="285"/>
        <end position="309"/>
    </location>
</feature>
<keyword evidence="1" id="KW-0812">Transmembrane</keyword>
<dbReference type="InParanoid" id="A0A1C4WZ42"/>
<feature type="transmembrane region" description="Helical" evidence="1">
    <location>
        <begin position="153"/>
        <end position="173"/>
    </location>
</feature>
<keyword evidence="1" id="KW-0472">Membrane</keyword>
<feature type="transmembrane region" description="Helical" evidence="1">
    <location>
        <begin position="350"/>
        <end position="367"/>
    </location>
</feature>
<feature type="transmembrane region" description="Helical" evidence="1">
    <location>
        <begin position="321"/>
        <end position="338"/>
    </location>
</feature>
<evidence type="ECO:0000313" key="2">
    <source>
        <dbReference type="EMBL" id="SCF01456.1"/>
    </source>
</evidence>
<dbReference type="Proteomes" id="UP000198253">
    <property type="component" value="Chromosome I"/>
</dbReference>
<protein>
    <submittedName>
        <fullName evidence="2">Low temperature requirement protein LtrA</fullName>
    </submittedName>
</protein>
<gene>
    <name evidence="2" type="ORF">GA0070618_2623</name>
</gene>
<dbReference type="AlphaFoldDB" id="A0A1C4WZ42"/>
<dbReference type="OrthoDB" id="3350496at2"/>
<dbReference type="EMBL" id="LT607413">
    <property type="protein sequence ID" value="SCF01456.1"/>
    <property type="molecule type" value="Genomic_DNA"/>
</dbReference>
<feature type="transmembrane region" description="Helical" evidence="1">
    <location>
        <begin position="221"/>
        <end position="238"/>
    </location>
</feature>
<feature type="transmembrane region" description="Helical" evidence="1">
    <location>
        <begin position="58"/>
        <end position="77"/>
    </location>
</feature>
<feature type="transmembrane region" description="Helical" evidence="1">
    <location>
        <begin position="373"/>
        <end position="391"/>
    </location>
</feature>
<sequence>MTPGGQRKPLRAGEGPHESTILDLLLDLVFVFALNRIAEEAIHTLTGEPHLALPRAGEVLLLFLAMWLVWFFAALAASRFDPRYPEIQVVIFGVAFGSVVMGVSAPAAYDGHGAHFVGAYVAIQIGRPLMLAFFQRRRAHEIVVPPPIPSRILCWSVVAAVPWIVGAFVPTGVVRGGLWALGLTIEYVGLITGWPTPGLGRSRIHDWDVVGEYLADRYRQFFIIALGESVLLSGLTFSSHPFGAGQTEAFVCAFLSTALLWRIYFYRAGTVMKSAVAAATQPARLVAHGFVTHLTMVVGVVTTAVGYGLVIEHPYDTANPTWLAAVLGGPALFLAGRARFEYDIFGRVSPVRIIGILVLAATSLILVRLPLLAAIIAVVAVLLCIAVADAARARGRSLEEAAPPH</sequence>
<keyword evidence="3" id="KW-1185">Reference proteome</keyword>
<dbReference type="PANTHER" id="PTHR36840">
    <property type="entry name" value="BLL5714 PROTEIN"/>
    <property type="match status" value="1"/>
</dbReference>
<feature type="transmembrane region" description="Helical" evidence="1">
    <location>
        <begin position="115"/>
        <end position="133"/>
    </location>
</feature>
<evidence type="ECO:0000313" key="3">
    <source>
        <dbReference type="Proteomes" id="UP000198253"/>
    </source>
</evidence>